<comment type="caution">
    <text evidence="1">The sequence shown here is derived from an EMBL/GenBank/DDBJ whole genome shotgun (WGS) entry which is preliminary data.</text>
</comment>
<name>A0ABX3HLT5_PAEBO</name>
<dbReference type="Proteomes" id="UP000187412">
    <property type="component" value="Unassembled WGS sequence"/>
</dbReference>
<organism evidence="1 2">
    <name type="scientific">Paenibacillus borealis</name>
    <dbReference type="NCBI Taxonomy" id="160799"/>
    <lineage>
        <taxon>Bacteria</taxon>
        <taxon>Bacillati</taxon>
        <taxon>Bacillota</taxon>
        <taxon>Bacilli</taxon>
        <taxon>Bacillales</taxon>
        <taxon>Paenibacillaceae</taxon>
        <taxon>Paenibacillus</taxon>
    </lineage>
</organism>
<proteinExistence type="predicted"/>
<dbReference type="RefSeq" id="WP_076109771.1">
    <property type="nucleotide sequence ID" value="NZ_MPTB01000006.1"/>
</dbReference>
<dbReference type="EMBL" id="MPTB01000006">
    <property type="protein sequence ID" value="OMD50743.1"/>
    <property type="molecule type" value="Genomic_DNA"/>
</dbReference>
<evidence type="ECO:0000313" key="2">
    <source>
        <dbReference type="Proteomes" id="UP000187412"/>
    </source>
</evidence>
<gene>
    <name evidence="1" type="ORF">BSK56_06135</name>
</gene>
<accession>A0ABX3HLT5</accession>
<protein>
    <submittedName>
        <fullName evidence="1">Uncharacterized protein</fullName>
    </submittedName>
</protein>
<sequence>MTQVPKKTKTYQNSQSISGIFREITGLTLIGKTAPLEPDPHILHDDDQNLDLARLDGHEITIWEDGTCESSFKVTSLGAEPEGIYSATLVYHFLDSANREIGKWNEGIFPVSCGTMNEPRNPRGSYDGSLYDRIAHVECPVEGTWVWCASDDDGIK</sequence>
<evidence type="ECO:0000313" key="1">
    <source>
        <dbReference type="EMBL" id="OMD50743.1"/>
    </source>
</evidence>
<keyword evidence="2" id="KW-1185">Reference proteome</keyword>
<reference evidence="1 2" key="1">
    <citation type="submission" date="2016-10" db="EMBL/GenBank/DDBJ databases">
        <title>Paenibacillus species isolates.</title>
        <authorList>
            <person name="Beno S.M."/>
        </authorList>
    </citation>
    <scope>NUCLEOTIDE SEQUENCE [LARGE SCALE GENOMIC DNA]</scope>
    <source>
        <strain evidence="1 2">FSL H7-0744</strain>
    </source>
</reference>